<evidence type="ECO:0000259" key="12">
    <source>
        <dbReference type="PROSITE" id="PS50184"/>
    </source>
</evidence>
<evidence type="ECO:0000256" key="11">
    <source>
        <dbReference type="SAM" id="SignalP"/>
    </source>
</evidence>
<feature type="chain" id="PRO_5029686713" description="CCN family member 5" evidence="11">
    <location>
        <begin position="22"/>
        <end position="273"/>
    </location>
</feature>
<organism evidence="14 15">
    <name type="scientific">Crocodylus porosus</name>
    <name type="common">Saltwater crocodile</name>
    <name type="synonym">Estuarine crocodile</name>
    <dbReference type="NCBI Taxonomy" id="8502"/>
    <lineage>
        <taxon>Eukaryota</taxon>
        <taxon>Metazoa</taxon>
        <taxon>Chordata</taxon>
        <taxon>Craniata</taxon>
        <taxon>Vertebrata</taxon>
        <taxon>Euteleostomi</taxon>
        <taxon>Archelosauria</taxon>
        <taxon>Archosauria</taxon>
        <taxon>Crocodylia</taxon>
        <taxon>Longirostres</taxon>
        <taxon>Crocodylidae</taxon>
        <taxon>Crocodylus</taxon>
    </lineage>
</organism>
<dbReference type="InterPro" id="IPR050941">
    <property type="entry name" value="CCN"/>
</dbReference>
<evidence type="ECO:0000256" key="6">
    <source>
        <dbReference type="ARBA" id="ARBA00023157"/>
    </source>
</evidence>
<dbReference type="GO" id="GO:0031012">
    <property type="term" value="C:extracellular matrix"/>
    <property type="evidence" value="ECO:0007669"/>
    <property type="project" value="TreeGrafter"/>
</dbReference>
<evidence type="ECO:0000256" key="7">
    <source>
        <dbReference type="ARBA" id="ARBA00056453"/>
    </source>
</evidence>
<dbReference type="OMA" id="GIPCPEW"/>
<dbReference type="PANTHER" id="PTHR11348">
    <property type="entry name" value="CONNECTIVE TISSUE GROWTH FACTOR-RELATED"/>
    <property type="match status" value="1"/>
</dbReference>
<dbReference type="SUPFAM" id="SSF82895">
    <property type="entry name" value="TSP-1 type 1 repeat"/>
    <property type="match status" value="1"/>
</dbReference>
<feature type="domain" description="IGFBP N-terminal" evidence="13">
    <location>
        <begin position="44"/>
        <end position="116"/>
    </location>
</feature>
<name>A0A7M4F0L6_CROPO</name>
<dbReference type="Ensembl" id="ENSCPRT00005019899.1">
    <property type="protein sequence ID" value="ENSCPRP00005016998.1"/>
    <property type="gene ID" value="ENSCPRG00005011844.1"/>
</dbReference>
<dbReference type="PROSITE" id="PS00222">
    <property type="entry name" value="IGFBP_N_1"/>
    <property type="match status" value="1"/>
</dbReference>
<reference evidence="14" key="2">
    <citation type="submission" date="2025-09" db="UniProtKB">
        <authorList>
            <consortium name="Ensembl"/>
        </authorList>
    </citation>
    <scope>IDENTIFICATION</scope>
</reference>
<keyword evidence="5" id="KW-0130">Cell adhesion</keyword>
<dbReference type="PROSITE" id="PS01208">
    <property type="entry name" value="VWFC_1"/>
    <property type="match status" value="1"/>
</dbReference>
<dbReference type="PROSITE" id="PS51323">
    <property type="entry name" value="IGFBP_N_2"/>
    <property type="match status" value="1"/>
</dbReference>
<dbReference type="GO" id="GO:0005634">
    <property type="term" value="C:nucleus"/>
    <property type="evidence" value="ECO:0007669"/>
    <property type="project" value="Ensembl"/>
</dbReference>
<dbReference type="GO" id="GO:0007155">
    <property type="term" value="P:cell adhesion"/>
    <property type="evidence" value="ECO:0007669"/>
    <property type="project" value="UniProtKB-KW"/>
</dbReference>
<dbReference type="InterPro" id="IPR036383">
    <property type="entry name" value="TSP1_rpt_sf"/>
</dbReference>
<dbReference type="Pfam" id="PF00219">
    <property type="entry name" value="IGFBP"/>
    <property type="match status" value="1"/>
</dbReference>
<keyword evidence="15" id="KW-1185">Reference proteome</keyword>
<dbReference type="InterPro" id="IPR009030">
    <property type="entry name" value="Growth_fac_rcpt_cys_sf"/>
</dbReference>
<comment type="subcellular location">
    <subcellularLocation>
        <location evidence="1">Secreted</location>
    </subcellularLocation>
</comment>
<keyword evidence="3" id="KW-0964">Secreted</keyword>
<dbReference type="GO" id="GO:0005178">
    <property type="term" value="F:integrin binding"/>
    <property type="evidence" value="ECO:0007669"/>
    <property type="project" value="TreeGrafter"/>
</dbReference>
<dbReference type="AlphaFoldDB" id="A0A7M4F0L6"/>
<feature type="domain" description="VWFC" evidence="12">
    <location>
        <begin position="120"/>
        <end position="186"/>
    </location>
</feature>
<protein>
    <recommendedName>
        <fullName evidence="8">CCN family member 5</fullName>
    </recommendedName>
    <alternativeName>
        <fullName evidence="9">Connective tissue growth factor-like protein</fullName>
    </alternativeName>
    <alternativeName>
        <fullName evidence="10">WNT1-inducible-signaling pathway protein 2</fullName>
    </alternativeName>
</protein>
<evidence type="ECO:0000256" key="1">
    <source>
        <dbReference type="ARBA" id="ARBA00004613"/>
    </source>
</evidence>
<comment type="similarity">
    <text evidence="2">Belongs to the CCN family.</text>
</comment>
<gene>
    <name evidence="14" type="primary">CCN5</name>
</gene>
<evidence type="ECO:0000256" key="4">
    <source>
        <dbReference type="ARBA" id="ARBA00022729"/>
    </source>
</evidence>
<dbReference type="Gene3D" id="2.20.100.10">
    <property type="entry name" value="Thrombospondin type-1 (TSP1) repeat"/>
    <property type="match status" value="1"/>
</dbReference>
<comment type="function">
    <text evidence="7">May play an important role in modulating bone turnover. Promotes the adhesion of osteoblast cells and inhibits the binding of fibrinogen to integrin receptors. In addition, inhibits osteocalcin production.</text>
</comment>
<dbReference type="SUPFAM" id="SSF57184">
    <property type="entry name" value="Growth factor receptor domain"/>
    <property type="match status" value="1"/>
</dbReference>
<dbReference type="SMART" id="SM00209">
    <property type="entry name" value="TSP1"/>
    <property type="match status" value="1"/>
</dbReference>
<evidence type="ECO:0000256" key="9">
    <source>
        <dbReference type="ARBA" id="ARBA00081743"/>
    </source>
</evidence>
<dbReference type="SUPFAM" id="SSF57603">
    <property type="entry name" value="FnI-like domain"/>
    <property type="match status" value="1"/>
</dbReference>
<keyword evidence="6" id="KW-1015">Disulfide bond</keyword>
<dbReference type="InterPro" id="IPR043973">
    <property type="entry name" value="TSP1_CCN"/>
</dbReference>
<dbReference type="SMART" id="SM00214">
    <property type="entry name" value="VWC"/>
    <property type="match status" value="1"/>
</dbReference>
<dbReference type="GO" id="GO:0005615">
    <property type="term" value="C:extracellular space"/>
    <property type="evidence" value="ECO:0007669"/>
    <property type="project" value="Ensembl"/>
</dbReference>
<dbReference type="InterPro" id="IPR001007">
    <property type="entry name" value="VWF_dom"/>
</dbReference>
<dbReference type="InterPro" id="IPR017891">
    <property type="entry name" value="Insulin_GF-bd_Cys-rich_CS"/>
</dbReference>
<dbReference type="GeneTree" id="ENSGT00940000160207"/>
<evidence type="ECO:0000256" key="3">
    <source>
        <dbReference type="ARBA" id="ARBA00022525"/>
    </source>
</evidence>
<dbReference type="Pfam" id="PF19035">
    <property type="entry name" value="TSP1_CCN"/>
    <property type="match status" value="1"/>
</dbReference>
<feature type="signal peptide" evidence="11">
    <location>
        <begin position="1"/>
        <end position="21"/>
    </location>
</feature>
<evidence type="ECO:0000256" key="2">
    <source>
        <dbReference type="ARBA" id="ARBA00008125"/>
    </source>
</evidence>
<dbReference type="PROSITE" id="PS50184">
    <property type="entry name" value="VWFC_2"/>
    <property type="match status" value="1"/>
</dbReference>
<evidence type="ECO:0000256" key="10">
    <source>
        <dbReference type="ARBA" id="ARBA00083672"/>
    </source>
</evidence>
<proteinExistence type="inferred from homology"/>
<evidence type="ECO:0000259" key="13">
    <source>
        <dbReference type="PROSITE" id="PS51323"/>
    </source>
</evidence>
<dbReference type="PROSITE" id="PS50092">
    <property type="entry name" value="TSP1"/>
    <property type="match status" value="1"/>
</dbReference>
<dbReference type="FunFam" id="2.20.100.10:FF:000084">
    <property type="entry name" value="WNT1-inducible-signaling pathway protein 2 isoform X1"/>
    <property type="match status" value="1"/>
</dbReference>
<dbReference type="InterPro" id="IPR000867">
    <property type="entry name" value="IGFBP-like"/>
</dbReference>
<dbReference type="GO" id="GO:0045597">
    <property type="term" value="P:positive regulation of cell differentiation"/>
    <property type="evidence" value="ECO:0007669"/>
    <property type="project" value="TreeGrafter"/>
</dbReference>
<dbReference type="PANTHER" id="PTHR11348:SF22">
    <property type="entry name" value="CCN FAMILY MEMBER 5"/>
    <property type="match status" value="1"/>
</dbReference>
<evidence type="ECO:0000256" key="5">
    <source>
        <dbReference type="ARBA" id="ARBA00022889"/>
    </source>
</evidence>
<accession>A0A7M4F0L6</accession>
<dbReference type="GO" id="GO:0007165">
    <property type="term" value="P:signal transduction"/>
    <property type="evidence" value="ECO:0007669"/>
    <property type="project" value="InterPro"/>
</dbReference>
<sequence>MRIHLETQLLLFSLFCIFSKSLQLKLLQRQTPLMSGALLQRKVGAQLCRRPCFCPWTPPHCPPGSPLVLDGCGCCRICARRLGEACDLVHVCDQSQGLVCDYSAAHIGRGGTCNFEEGDDSCEVNGRVYRDGEVFQPNCKLQCRCTDGSFTCIPLCNEDVRLPTPDCPYPRRVEVPGKCCQEWICETYDRYLLQDAMAGHMMPGIASANFPSHCEEWSTEWSACSATCGMGFATRVSNQNRYCRLETQRRLCMLRPCQGFPGTASMRGRGSRL</sequence>
<dbReference type="Gene3D" id="2.10.70.10">
    <property type="entry name" value="Complement Module, domain 1"/>
    <property type="match status" value="1"/>
</dbReference>
<dbReference type="SMART" id="SM00121">
    <property type="entry name" value="IB"/>
    <property type="match status" value="1"/>
</dbReference>
<dbReference type="Pfam" id="PF00093">
    <property type="entry name" value="VWC"/>
    <property type="match status" value="1"/>
</dbReference>
<reference evidence="14" key="1">
    <citation type="submission" date="2025-08" db="UniProtKB">
        <authorList>
            <consortium name="Ensembl"/>
        </authorList>
    </citation>
    <scope>IDENTIFICATION</scope>
</reference>
<keyword evidence="4 11" id="KW-0732">Signal</keyword>
<evidence type="ECO:0000256" key="8">
    <source>
        <dbReference type="ARBA" id="ARBA00072546"/>
    </source>
</evidence>
<dbReference type="InterPro" id="IPR000884">
    <property type="entry name" value="TSP1_rpt"/>
</dbReference>
<dbReference type="Proteomes" id="UP000594220">
    <property type="component" value="Unplaced"/>
</dbReference>
<dbReference type="GO" id="GO:0008201">
    <property type="term" value="F:heparin binding"/>
    <property type="evidence" value="ECO:0007669"/>
    <property type="project" value="TreeGrafter"/>
</dbReference>
<evidence type="ECO:0000313" key="15">
    <source>
        <dbReference type="Proteomes" id="UP000594220"/>
    </source>
</evidence>
<evidence type="ECO:0000313" key="14">
    <source>
        <dbReference type="Ensembl" id="ENSCPRP00005016998.1"/>
    </source>
</evidence>